<sequence length="309" mass="34781">CPLQRRAFHLYKVARSKTELGNHSITGYDRYSVPPPENSGHKINIREGSRQPFDPEIANKRQRPVNPIKGSLIAEGVSLEEAYNEYVQPGHILVPLHPIPENIARQMRTGALKKLPDGYTEYAIHDTEVAKAPKIAKKTTSSNSAIVKHLSAMKEAHLQICSPKWHYDAVMNRSYHQLLAGLVVEMHISVFQSKQQVRDAAAGLTTVNPWEGIHHLLPQFRPDFIMKAMPAGTYMAVEPFANSNKVAWVMGNSKKQTAQINYTSRVLQIKDKITKNIMEGRQPNLPKRLRQALINQGVADYSLDTDVPR</sequence>
<proteinExistence type="predicted"/>
<dbReference type="OrthoDB" id="3792666at2759"/>
<dbReference type="AlphaFoldDB" id="A0A2T2NRP5"/>
<dbReference type="EMBL" id="KZ678134">
    <property type="protein sequence ID" value="PSN68115.1"/>
    <property type="molecule type" value="Genomic_DNA"/>
</dbReference>
<evidence type="ECO:0000313" key="1">
    <source>
        <dbReference type="EMBL" id="PSN68115.1"/>
    </source>
</evidence>
<keyword evidence="2" id="KW-1185">Reference proteome</keyword>
<feature type="non-terminal residue" evidence="1">
    <location>
        <position position="1"/>
    </location>
</feature>
<reference evidence="1 2" key="1">
    <citation type="journal article" date="2018" name="Front. Microbiol.">
        <title>Genome-Wide Analysis of Corynespora cassiicola Leaf Fall Disease Putative Effectors.</title>
        <authorList>
            <person name="Lopez D."/>
            <person name="Ribeiro S."/>
            <person name="Label P."/>
            <person name="Fumanal B."/>
            <person name="Venisse J.S."/>
            <person name="Kohler A."/>
            <person name="de Oliveira R.R."/>
            <person name="Labutti K."/>
            <person name="Lipzen A."/>
            <person name="Lail K."/>
            <person name="Bauer D."/>
            <person name="Ohm R.A."/>
            <person name="Barry K.W."/>
            <person name="Spatafora J."/>
            <person name="Grigoriev I.V."/>
            <person name="Martin F.M."/>
            <person name="Pujade-Renaud V."/>
        </authorList>
    </citation>
    <scope>NUCLEOTIDE SEQUENCE [LARGE SCALE GENOMIC DNA]</scope>
    <source>
        <strain evidence="1 2">Philippines</strain>
    </source>
</reference>
<evidence type="ECO:0000313" key="2">
    <source>
        <dbReference type="Proteomes" id="UP000240883"/>
    </source>
</evidence>
<accession>A0A2T2NRP5</accession>
<protein>
    <submittedName>
        <fullName evidence="1">Uncharacterized protein</fullName>
    </submittedName>
</protein>
<dbReference type="Proteomes" id="UP000240883">
    <property type="component" value="Unassembled WGS sequence"/>
</dbReference>
<feature type="non-terminal residue" evidence="1">
    <location>
        <position position="309"/>
    </location>
</feature>
<name>A0A2T2NRP5_CORCC</name>
<organism evidence="1 2">
    <name type="scientific">Corynespora cassiicola Philippines</name>
    <dbReference type="NCBI Taxonomy" id="1448308"/>
    <lineage>
        <taxon>Eukaryota</taxon>
        <taxon>Fungi</taxon>
        <taxon>Dikarya</taxon>
        <taxon>Ascomycota</taxon>
        <taxon>Pezizomycotina</taxon>
        <taxon>Dothideomycetes</taxon>
        <taxon>Pleosporomycetidae</taxon>
        <taxon>Pleosporales</taxon>
        <taxon>Corynesporascaceae</taxon>
        <taxon>Corynespora</taxon>
    </lineage>
</organism>
<gene>
    <name evidence="1" type="ORF">BS50DRAFT_460539</name>
</gene>